<dbReference type="Pfam" id="PF04116">
    <property type="entry name" value="FA_hydroxylase"/>
    <property type="match status" value="1"/>
</dbReference>
<keyword evidence="1" id="KW-1133">Transmembrane helix</keyword>
<dbReference type="InterPro" id="IPR006694">
    <property type="entry name" value="Fatty_acid_hydroxylase"/>
</dbReference>
<evidence type="ECO:0000256" key="1">
    <source>
        <dbReference type="SAM" id="Phobius"/>
    </source>
</evidence>
<proteinExistence type="predicted"/>
<dbReference type="GO" id="GO:0016491">
    <property type="term" value="F:oxidoreductase activity"/>
    <property type="evidence" value="ECO:0007669"/>
    <property type="project" value="InterPro"/>
</dbReference>
<keyword evidence="1" id="KW-0472">Membrane</keyword>
<organism evidence="3">
    <name type="scientific">hydrothermal vent metagenome</name>
    <dbReference type="NCBI Taxonomy" id="652676"/>
    <lineage>
        <taxon>unclassified sequences</taxon>
        <taxon>metagenomes</taxon>
        <taxon>ecological metagenomes</taxon>
    </lineage>
</organism>
<gene>
    <name evidence="3" type="ORF">MGWOODY_XGa2093</name>
</gene>
<protein>
    <submittedName>
        <fullName evidence="3">Sterol desaturase</fullName>
    </submittedName>
</protein>
<feature type="transmembrane region" description="Helical" evidence="1">
    <location>
        <begin position="53"/>
        <end position="72"/>
    </location>
</feature>
<feature type="transmembrane region" description="Helical" evidence="1">
    <location>
        <begin position="20"/>
        <end position="41"/>
    </location>
</feature>
<feature type="domain" description="Fatty acid hydroxylase" evidence="2">
    <location>
        <begin position="58"/>
        <end position="214"/>
    </location>
</feature>
<sequence>MLSERQRNYRQEYRSRVDSWYNGPIHVLLIYVIGLTALWLYAQHLHSVHWWEWLSVPVFLLGCNIFEWYLHLKIMHRPQKSKALRAIYNRHTLQHHQFFTDSEMRFRDQKDWRVTFFPPYALVVFILISIPGAVLFYFLLTPNIGWLYISTTTSIYLIYEFMHFCCHVDENSFVRHMPLVNTLRRHHTAHHHSRLMMEKNMNLTFPVADWLFGTSDLDRGLLGHLFNGYSQRHVRANLRGQPPRPDIAAAEPITH</sequence>
<evidence type="ECO:0000259" key="2">
    <source>
        <dbReference type="Pfam" id="PF04116"/>
    </source>
</evidence>
<accession>A0A160TUR9</accession>
<feature type="transmembrane region" description="Helical" evidence="1">
    <location>
        <begin position="114"/>
        <end position="140"/>
    </location>
</feature>
<feature type="transmembrane region" description="Helical" evidence="1">
    <location>
        <begin position="146"/>
        <end position="166"/>
    </location>
</feature>
<dbReference type="GO" id="GO:0005506">
    <property type="term" value="F:iron ion binding"/>
    <property type="evidence" value="ECO:0007669"/>
    <property type="project" value="InterPro"/>
</dbReference>
<dbReference type="AlphaFoldDB" id="A0A160TUR9"/>
<keyword evidence="1" id="KW-0812">Transmembrane</keyword>
<reference evidence="3" key="1">
    <citation type="submission" date="2015-10" db="EMBL/GenBank/DDBJ databases">
        <authorList>
            <person name="Gilbert D.G."/>
        </authorList>
    </citation>
    <scope>NUCLEOTIDE SEQUENCE</scope>
</reference>
<evidence type="ECO:0000313" key="3">
    <source>
        <dbReference type="EMBL" id="CUS55025.1"/>
    </source>
</evidence>
<dbReference type="EMBL" id="CZRL01000120">
    <property type="protein sequence ID" value="CUS55025.1"/>
    <property type="molecule type" value="Genomic_DNA"/>
</dbReference>
<dbReference type="GO" id="GO:0008610">
    <property type="term" value="P:lipid biosynthetic process"/>
    <property type="evidence" value="ECO:0007669"/>
    <property type="project" value="InterPro"/>
</dbReference>
<name>A0A160TUR9_9ZZZZ</name>